<feature type="region of interest" description="Disordered" evidence="1">
    <location>
        <begin position="68"/>
        <end position="103"/>
    </location>
</feature>
<reference evidence="2" key="1">
    <citation type="journal article" date="2023" name="Science">
        <title>Genome structures resolve the early diversification of teleost fishes.</title>
        <authorList>
            <person name="Parey E."/>
            <person name="Louis A."/>
            <person name="Montfort J."/>
            <person name="Bouchez O."/>
            <person name="Roques C."/>
            <person name="Iampietro C."/>
            <person name="Lluch J."/>
            <person name="Castinel A."/>
            <person name="Donnadieu C."/>
            <person name="Desvignes T."/>
            <person name="Floi Bucao C."/>
            <person name="Jouanno E."/>
            <person name="Wen M."/>
            <person name="Mejri S."/>
            <person name="Dirks R."/>
            <person name="Jansen H."/>
            <person name="Henkel C."/>
            <person name="Chen W.J."/>
            <person name="Zahm M."/>
            <person name="Cabau C."/>
            <person name="Klopp C."/>
            <person name="Thompson A.W."/>
            <person name="Robinson-Rechavi M."/>
            <person name="Braasch I."/>
            <person name="Lecointre G."/>
            <person name="Bobe J."/>
            <person name="Postlethwait J.H."/>
            <person name="Berthelot C."/>
            <person name="Roest Crollius H."/>
            <person name="Guiguen Y."/>
        </authorList>
    </citation>
    <scope>NUCLEOTIDE SEQUENCE</scope>
    <source>
        <strain evidence="2">NC1722</strain>
    </source>
</reference>
<organism evidence="2 3">
    <name type="scientific">Aldrovandia affinis</name>
    <dbReference type="NCBI Taxonomy" id="143900"/>
    <lineage>
        <taxon>Eukaryota</taxon>
        <taxon>Metazoa</taxon>
        <taxon>Chordata</taxon>
        <taxon>Craniata</taxon>
        <taxon>Vertebrata</taxon>
        <taxon>Euteleostomi</taxon>
        <taxon>Actinopterygii</taxon>
        <taxon>Neopterygii</taxon>
        <taxon>Teleostei</taxon>
        <taxon>Notacanthiformes</taxon>
        <taxon>Halosauridae</taxon>
        <taxon>Aldrovandia</taxon>
    </lineage>
</organism>
<accession>A0AAD7SIS4</accession>
<feature type="region of interest" description="Disordered" evidence="1">
    <location>
        <begin position="25"/>
        <end position="48"/>
    </location>
</feature>
<name>A0AAD7SIS4_9TELE</name>
<evidence type="ECO:0000313" key="3">
    <source>
        <dbReference type="Proteomes" id="UP001221898"/>
    </source>
</evidence>
<protein>
    <submittedName>
        <fullName evidence="2">Uncharacterized protein</fullName>
    </submittedName>
</protein>
<comment type="caution">
    <text evidence="2">The sequence shown here is derived from an EMBL/GenBank/DDBJ whole genome shotgun (WGS) entry which is preliminary data.</text>
</comment>
<evidence type="ECO:0000313" key="2">
    <source>
        <dbReference type="EMBL" id="KAJ8403396.1"/>
    </source>
</evidence>
<dbReference type="AlphaFoldDB" id="A0AAD7SIS4"/>
<proteinExistence type="predicted"/>
<keyword evidence="3" id="KW-1185">Reference proteome</keyword>
<dbReference type="EMBL" id="JAINUG010000058">
    <property type="protein sequence ID" value="KAJ8403396.1"/>
    <property type="molecule type" value="Genomic_DNA"/>
</dbReference>
<evidence type="ECO:0000256" key="1">
    <source>
        <dbReference type="SAM" id="MobiDB-lite"/>
    </source>
</evidence>
<dbReference type="Proteomes" id="UP001221898">
    <property type="component" value="Unassembled WGS sequence"/>
</dbReference>
<sequence length="137" mass="15205">MVYTRFTLRAHFLVEELLHADDYVAGRRGGSRGKGGARAFKKSSPSDSITAQMASGIGYQSSLVHRLQDPHPQLRASSPGWAIAPAPPSEQMGPEPSHRVRFHSEEKVPVAVSVTHLRPRARAYRDRRSVRALARRV</sequence>
<gene>
    <name evidence="2" type="ORF">AAFF_G00351680</name>
</gene>